<name>A0ABT9VGR9_9BACI</name>
<gene>
    <name evidence="9" type="ORF">J2S77_002115</name>
</gene>
<keyword evidence="6 9" id="KW-0067">ATP-binding</keyword>
<dbReference type="InterPro" id="IPR013563">
    <property type="entry name" value="Oligopep_ABC_C"/>
</dbReference>
<evidence type="ECO:0000313" key="9">
    <source>
        <dbReference type="EMBL" id="MDQ0160114.1"/>
    </source>
</evidence>
<evidence type="ECO:0000256" key="3">
    <source>
        <dbReference type="ARBA" id="ARBA00022448"/>
    </source>
</evidence>
<dbReference type="SUPFAM" id="SSF52540">
    <property type="entry name" value="P-loop containing nucleoside triphosphate hydrolases"/>
    <property type="match status" value="1"/>
</dbReference>
<keyword evidence="4" id="KW-1003">Cell membrane</keyword>
<evidence type="ECO:0000313" key="10">
    <source>
        <dbReference type="Proteomes" id="UP001224359"/>
    </source>
</evidence>
<sequence length="339" mass="37708">MSDTILELNNLHTHFFTDSGEIPAVDGVSFHVNKGEVVGVVGESGCGKSVTSLSVMQLVPSPPGRIVSGEINFKGENLAFASEKRMRQIRGNEIAMIFQEPMTSLDPLYSIGNQLVEAIRMHNKSSKKEARLKAIEMLDLVGIPRASEVVDEFPHQLSGGMRQRVMIAMAMACDPELLIADEPTTALDVTIQAQILDLMRDLNKEKDTGILLITHDLGVVAEMCDRVVVMYAGQVVEEGTVREILKDPKHPYTKGLIRSLPNLHEKEQKLYSIPGTVPKVTMNSVGCRFAPRCEYAFDRCFSENPALYETEDNRYARCFLYDNFEEQEVATHVGTDSRS</sequence>
<dbReference type="Gene3D" id="3.40.50.300">
    <property type="entry name" value="P-loop containing nucleotide triphosphate hydrolases"/>
    <property type="match status" value="1"/>
</dbReference>
<feature type="domain" description="ABC transporter" evidence="8">
    <location>
        <begin position="6"/>
        <end position="257"/>
    </location>
</feature>
<dbReference type="InterPro" id="IPR003593">
    <property type="entry name" value="AAA+_ATPase"/>
</dbReference>
<protein>
    <submittedName>
        <fullName evidence="9">Peptide/nickel transport system ATP-binding protein</fullName>
    </submittedName>
</protein>
<dbReference type="NCBIfam" id="TIGR01727">
    <property type="entry name" value="oligo_HPY"/>
    <property type="match status" value="1"/>
</dbReference>
<dbReference type="Pfam" id="PF08352">
    <property type="entry name" value="oligo_HPY"/>
    <property type="match status" value="1"/>
</dbReference>
<evidence type="ECO:0000256" key="4">
    <source>
        <dbReference type="ARBA" id="ARBA00022475"/>
    </source>
</evidence>
<evidence type="ECO:0000256" key="6">
    <source>
        <dbReference type="ARBA" id="ARBA00022840"/>
    </source>
</evidence>
<evidence type="ECO:0000259" key="8">
    <source>
        <dbReference type="PROSITE" id="PS50893"/>
    </source>
</evidence>
<evidence type="ECO:0000256" key="7">
    <source>
        <dbReference type="ARBA" id="ARBA00023136"/>
    </source>
</evidence>
<organism evidence="9 10">
    <name type="scientific">Alkalibacillus salilacus</name>
    <dbReference type="NCBI Taxonomy" id="284582"/>
    <lineage>
        <taxon>Bacteria</taxon>
        <taxon>Bacillati</taxon>
        <taxon>Bacillota</taxon>
        <taxon>Bacilli</taxon>
        <taxon>Bacillales</taxon>
        <taxon>Bacillaceae</taxon>
        <taxon>Alkalibacillus</taxon>
    </lineage>
</organism>
<dbReference type="Proteomes" id="UP001224359">
    <property type="component" value="Unassembled WGS sequence"/>
</dbReference>
<dbReference type="PROSITE" id="PS00211">
    <property type="entry name" value="ABC_TRANSPORTER_1"/>
    <property type="match status" value="1"/>
</dbReference>
<reference evidence="9 10" key="1">
    <citation type="submission" date="2023-07" db="EMBL/GenBank/DDBJ databases">
        <title>Genomic Encyclopedia of Type Strains, Phase IV (KMG-IV): sequencing the most valuable type-strain genomes for metagenomic binning, comparative biology and taxonomic classification.</title>
        <authorList>
            <person name="Goeker M."/>
        </authorList>
    </citation>
    <scope>NUCLEOTIDE SEQUENCE [LARGE SCALE GENOMIC DNA]</scope>
    <source>
        <strain evidence="9 10">DSM 16460</strain>
    </source>
</reference>
<comment type="similarity">
    <text evidence="2">Belongs to the ABC transporter superfamily.</text>
</comment>
<dbReference type="PANTHER" id="PTHR43297:SF2">
    <property type="entry name" value="DIPEPTIDE TRANSPORT ATP-BINDING PROTEIN DPPD"/>
    <property type="match status" value="1"/>
</dbReference>
<keyword evidence="5" id="KW-0547">Nucleotide-binding</keyword>
<evidence type="ECO:0000256" key="2">
    <source>
        <dbReference type="ARBA" id="ARBA00005417"/>
    </source>
</evidence>
<dbReference type="PROSITE" id="PS50893">
    <property type="entry name" value="ABC_TRANSPORTER_2"/>
    <property type="match status" value="1"/>
</dbReference>
<dbReference type="InterPro" id="IPR017871">
    <property type="entry name" value="ABC_transporter-like_CS"/>
</dbReference>
<accession>A0ABT9VGR9</accession>
<comment type="caution">
    <text evidence="9">The sequence shown here is derived from an EMBL/GenBank/DDBJ whole genome shotgun (WGS) entry which is preliminary data.</text>
</comment>
<dbReference type="PANTHER" id="PTHR43297">
    <property type="entry name" value="OLIGOPEPTIDE TRANSPORT ATP-BINDING PROTEIN APPD"/>
    <property type="match status" value="1"/>
</dbReference>
<proteinExistence type="inferred from homology"/>
<comment type="subcellular location">
    <subcellularLocation>
        <location evidence="1">Cell membrane</location>
        <topology evidence="1">Peripheral membrane protein</topology>
    </subcellularLocation>
</comment>
<dbReference type="InterPro" id="IPR027417">
    <property type="entry name" value="P-loop_NTPase"/>
</dbReference>
<evidence type="ECO:0000256" key="1">
    <source>
        <dbReference type="ARBA" id="ARBA00004202"/>
    </source>
</evidence>
<dbReference type="CDD" id="cd03257">
    <property type="entry name" value="ABC_NikE_OppD_transporters"/>
    <property type="match status" value="1"/>
</dbReference>
<dbReference type="SMART" id="SM00382">
    <property type="entry name" value="AAA"/>
    <property type="match status" value="1"/>
</dbReference>
<dbReference type="InterPro" id="IPR050388">
    <property type="entry name" value="ABC_Ni/Peptide_Import"/>
</dbReference>
<dbReference type="RefSeq" id="WP_306977111.1">
    <property type="nucleotide sequence ID" value="NZ_JAUSTQ010000008.1"/>
</dbReference>
<evidence type="ECO:0000256" key="5">
    <source>
        <dbReference type="ARBA" id="ARBA00022741"/>
    </source>
</evidence>
<keyword evidence="3" id="KW-0813">Transport</keyword>
<keyword evidence="7" id="KW-0472">Membrane</keyword>
<dbReference type="GO" id="GO:0005524">
    <property type="term" value="F:ATP binding"/>
    <property type="evidence" value="ECO:0007669"/>
    <property type="project" value="UniProtKB-KW"/>
</dbReference>
<dbReference type="Pfam" id="PF00005">
    <property type="entry name" value="ABC_tran"/>
    <property type="match status" value="1"/>
</dbReference>
<dbReference type="InterPro" id="IPR003439">
    <property type="entry name" value="ABC_transporter-like_ATP-bd"/>
</dbReference>
<keyword evidence="10" id="KW-1185">Reference proteome</keyword>
<dbReference type="EMBL" id="JAUSTQ010000008">
    <property type="protein sequence ID" value="MDQ0160114.1"/>
    <property type="molecule type" value="Genomic_DNA"/>
</dbReference>